<evidence type="ECO:0000256" key="2">
    <source>
        <dbReference type="SAM" id="Phobius"/>
    </source>
</evidence>
<keyword evidence="2" id="KW-0812">Transmembrane</keyword>
<accession>A0ABR3YI61</accession>
<feature type="transmembrane region" description="Helical" evidence="2">
    <location>
        <begin position="264"/>
        <end position="284"/>
    </location>
</feature>
<feature type="transmembrane region" description="Helical" evidence="2">
    <location>
        <begin position="101"/>
        <end position="125"/>
    </location>
</feature>
<sequence>MSVYTGSPYSAWARAVSEVQAEADVNAESSFVFSVNSTHSVVFFSEFIISGAKSVRSATMILASFNILTAFITVVGILLTSWVRSRRRAAGIAVPYVGSSFVCLPELFPLVLSVGITIQATIFVISQSLGLKSPTVLGCTVTSQVMFPAVFIVPYIQMVFAINEAYMALRSSPFSKRGTWNFIICIMAVFLLLLIKYIVALVIRPPNFCFAFLYWFVLRWGLACFIISVVVLLSLVISTVIVFYKLRLTSNADPEEQATAATMVYYMVIGILTNFLFVPFFYSIGVQGSRSSNDTAVQLSLVSSIVSNISGILTGGLHLYLRSKLTTTMPASNGADGGGFNKNKDKSQKDTLQSDPKDEWDYVMGKPVALKKKGPPRRPVDSLKFNKLPSVSGHWKTNSMPQKPDPVKMLPPIPNDVPGILKRSSTRSSKPQSRYSSKTRSASVAATETTDLLPSTTYDPRLEKTSMPLAATNARKSLPKITEPSHGKEVSVARNLQATMMPFASNAVGSKASLLVPPAAYGNTSGKSTEKPRHGRNSSLGSLNTTATVQIGLRLSNVDGMRLNSEYFHDSNEVYSINYDILSPGMRANMLSPRPTKPASQQAKPSGALINPFSPGLVSPQQSPQRGEYSSRYPSTISNMMGFSFMDINSPGTGTSIETRLQSPVSPIAPLNLAMLNSMVYDPYNAGQAASRYRERDSQGVSPISPVESSIQIRLLASPRTAAQAQKDWN</sequence>
<feature type="region of interest" description="Disordered" evidence="1">
    <location>
        <begin position="593"/>
        <end position="631"/>
    </location>
</feature>
<keyword evidence="4" id="KW-1185">Reference proteome</keyword>
<name>A0ABR3YI61_9PEZI</name>
<reference evidence="3 4" key="1">
    <citation type="journal article" date="2024" name="IMA Fungus">
        <title>IMA Genome - F19 : A genome assembly and annotation guide to empower mycologists, including annotated draft genome sequences of Ceratocystis pirilliformis, Diaporthe australafricana, Fusarium ophioides, Paecilomyces lecythidis, and Sporothrix stenoceras.</title>
        <authorList>
            <person name="Aylward J."/>
            <person name="Wilson A.M."/>
            <person name="Visagie C.M."/>
            <person name="Spraker J."/>
            <person name="Barnes I."/>
            <person name="Buitendag C."/>
            <person name="Ceriani C."/>
            <person name="Del Mar Angel L."/>
            <person name="du Plessis D."/>
            <person name="Fuchs T."/>
            <person name="Gasser K."/>
            <person name="Kramer D."/>
            <person name="Li W."/>
            <person name="Munsamy K."/>
            <person name="Piso A."/>
            <person name="Price J.L."/>
            <person name="Sonnekus B."/>
            <person name="Thomas C."/>
            <person name="van der Nest A."/>
            <person name="van Dijk A."/>
            <person name="van Heerden A."/>
            <person name="van Vuuren N."/>
            <person name="Yilmaz N."/>
            <person name="Duong T.A."/>
            <person name="van der Merwe N.A."/>
            <person name="Wingfield M.J."/>
            <person name="Wingfield B.D."/>
        </authorList>
    </citation>
    <scope>NUCLEOTIDE SEQUENCE [LARGE SCALE GENOMIC DNA]</scope>
    <source>
        <strain evidence="3 4">CMW 12675</strain>
    </source>
</reference>
<evidence type="ECO:0000313" key="4">
    <source>
        <dbReference type="Proteomes" id="UP001583280"/>
    </source>
</evidence>
<organism evidence="3 4">
    <name type="scientific">Ceratocystis pirilliformis</name>
    <dbReference type="NCBI Taxonomy" id="259994"/>
    <lineage>
        <taxon>Eukaryota</taxon>
        <taxon>Fungi</taxon>
        <taxon>Dikarya</taxon>
        <taxon>Ascomycota</taxon>
        <taxon>Pezizomycotina</taxon>
        <taxon>Sordariomycetes</taxon>
        <taxon>Hypocreomycetidae</taxon>
        <taxon>Microascales</taxon>
        <taxon>Ceratocystidaceae</taxon>
        <taxon>Ceratocystis</taxon>
    </lineage>
</organism>
<feature type="transmembrane region" description="Helical" evidence="2">
    <location>
        <begin position="60"/>
        <end position="80"/>
    </location>
</feature>
<dbReference type="EMBL" id="JAWDJO010000310">
    <property type="protein sequence ID" value="KAL1887562.1"/>
    <property type="molecule type" value="Genomic_DNA"/>
</dbReference>
<feature type="transmembrane region" description="Helical" evidence="2">
    <location>
        <begin position="220"/>
        <end position="244"/>
    </location>
</feature>
<feature type="region of interest" description="Disordered" evidence="1">
    <location>
        <begin position="522"/>
        <end position="542"/>
    </location>
</feature>
<feature type="transmembrane region" description="Helical" evidence="2">
    <location>
        <begin position="145"/>
        <end position="166"/>
    </location>
</feature>
<dbReference type="Proteomes" id="UP001583280">
    <property type="component" value="Unassembled WGS sequence"/>
</dbReference>
<feature type="transmembrane region" description="Helical" evidence="2">
    <location>
        <begin position="296"/>
        <end position="321"/>
    </location>
</feature>
<gene>
    <name evidence="3" type="ORF">Cpir12675_006497</name>
</gene>
<keyword evidence="2" id="KW-0472">Membrane</keyword>
<evidence type="ECO:0000256" key="1">
    <source>
        <dbReference type="SAM" id="MobiDB-lite"/>
    </source>
</evidence>
<comment type="caution">
    <text evidence="3">The sequence shown here is derived from an EMBL/GenBank/DDBJ whole genome shotgun (WGS) entry which is preliminary data.</text>
</comment>
<proteinExistence type="predicted"/>
<keyword evidence="2" id="KW-1133">Transmembrane helix</keyword>
<evidence type="ECO:0000313" key="3">
    <source>
        <dbReference type="EMBL" id="KAL1887562.1"/>
    </source>
</evidence>
<feature type="region of interest" description="Disordered" evidence="1">
    <location>
        <begin position="331"/>
        <end position="460"/>
    </location>
</feature>
<feature type="compositionally biased region" description="Polar residues" evidence="1">
    <location>
        <begin position="426"/>
        <end position="458"/>
    </location>
</feature>
<protein>
    <submittedName>
        <fullName evidence="3">Uncharacterized protein</fullName>
    </submittedName>
</protein>
<feature type="transmembrane region" description="Helical" evidence="2">
    <location>
        <begin position="178"/>
        <end position="200"/>
    </location>
</feature>